<organism evidence="4 5">
    <name type="scientific">Brevibacterium linens ATCC 9172</name>
    <dbReference type="NCBI Taxonomy" id="1255617"/>
    <lineage>
        <taxon>Bacteria</taxon>
        <taxon>Bacillati</taxon>
        <taxon>Actinomycetota</taxon>
        <taxon>Actinomycetes</taxon>
        <taxon>Micrococcales</taxon>
        <taxon>Brevibacteriaceae</taxon>
        <taxon>Brevibacterium</taxon>
    </lineage>
</organism>
<accession>A0A2H1KGQ0</accession>
<dbReference type="EMBL" id="FXYY01000029">
    <property type="protein sequence ID" value="SMX98738.1"/>
    <property type="molecule type" value="Genomic_DNA"/>
</dbReference>
<evidence type="ECO:0000313" key="5">
    <source>
        <dbReference type="Proteomes" id="UP000234641"/>
    </source>
</evidence>
<dbReference type="GO" id="GO:0016887">
    <property type="term" value="F:ATP hydrolysis activity"/>
    <property type="evidence" value="ECO:0007669"/>
    <property type="project" value="InterPro"/>
</dbReference>
<dbReference type="InterPro" id="IPR027417">
    <property type="entry name" value="P-loop_NTPase"/>
</dbReference>
<dbReference type="InterPro" id="IPR003593">
    <property type="entry name" value="AAA+_ATPase"/>
</dbReference>
<evidence type="ECO:0000259" key="3">
    <source>
        <dbReference type="PROSITE" id="PS50893"/>
    </source>
</evidence>
<name>A0A2H1KGQ0_BRELN</name>
<gene>
    <name evidence="4" type="ORF">BLIN9172_03148</name>
</gene>
<dbReference type="Pfam" id="PF00005">
    <property type="entry name" value="ABC_tran"/>
    <property type="match status" value="1"/>
</dbReference>
<dbReference type="InterPro" id="IPR003439">
    <property type="entry name" value="ABC_transporter-like_ATP-bd"/>
</dbReference>
<dbReference type="AlphaFoldDB" id="A0A2H1KGQ0"/>
<dbReference type="PANTHER" id="PTHR43158:SF2">
    <property type="entry name" value="SKFA PEPTIDE EXPORT ATP-BINDING PROTEIN SKFE"/>
    <property type="match status" value="1"/>
</dbReference>
<keyword evidence="1" id="KW-0547">Nucleotide-binding</keyword>
<dbReference type="SMART" id="SM00382">
    <property type="entry name" value="AAA"/>
    <property type="match status" value="1"/>
</dbReference>
<keyword evidence="2 4" id="KW-0067">ATP-binding</keyword>
<sequence>MRPRQWGELLIHHAKRRNLRVGAASARWVLESNGSNRPVGPSILRGERDVAETVLDIADVTFRRGQTHILHGIDLRIGAGEHWVLIGPNGAGKSTLLSFASAQVFPSSGTVDILGSRMGRVDLAALRRLIGHVNPRHPLRSNLTVREVVLTGLTGTVERPMRWEPANADTAKADAQIAEVGLGSRADAGWKVLSQGERGRALVARALIADPQLLLFDEPTTGLDVAAREQLLETIDALSLRSPELATLLVTHHLEEIPETTTHAALISDGRLTAAGPIAEVLTSEQVSAAFDHPIEVGFADRRWSARAVRSGAVLG</sequence>
<protein>
    <submittedName>
        <fullName evidence="4">Iron complex transport system ATP-binding protein</fullName>
        <ecNumber evidence="4">3.6.3.34</ecNumber>
    </submittedName>
</protein>
<dbReference type="Gene3D" id="3.40.50.300">
    <property type="entry name" value="P-loop containing nucleotide triphosphate hydrolases"/>
    <property type="match status" value="1"/>
</dbReference>
<dbReference type="GO" id="GO:0005524">
    <property type="term" value="F:ATP binding"/>
    <property type="evidence" value="ECO:0007669"/>
    <property type="project" value="UniProtKB-KW"/>
</dbReference>
<keyword evidence="4" id="KW-0378">Hydrolase</keyword>
<dbReference type="PANTHER" id="PTHR43158">
    <property type="entry name" value="SKFA PEPTIDE EXPORT ATP-BINDING PROTEIN SKFE"/>
    <property type="match status" value="1"/>
</dbReference>
<proteinExistence type="predicted"/>
<reference evidence="4 5" key="1">
    <citation type="submission" date="2017-03" db="EMBL/GenBank/DDBJ databases">
        <authorList>
            <person name="Afonso C.L."/>
            <person name="Miller P.J."/>
            <person name="Scott M.A."/>
            <person name="Spackman E."/>
            <person name="Goraichik I."/>
            <person name="Dimitrov K.M."/>
            <person name="Suarez D.L."/>
            <person name="Swayne D.E."/>
        </authorList>
    </citation>
    <scope>NUCLEOTIDE SEQUENCE [LARGE SCALE GENOMIC DNA]</scope>
    <source>
        <strain evidence="4 5">ATCC 9172</strain>
    </source>
</reference>
<dbReference type="PROSITE" id="PS50893">
    <property type="entry name" value="ABC_TRANSPORTER_2"/>
    <property type="match status" value="1"/>
</dbReference>
<dbReference type="Proteomes" id="UP000234641">
    <property type="component" value="Unassembled WGS sequence"/>
</dbReference>
<evidence type="ECO:0000256" key="1">
    <source>
        <dbReference type="ARBA" id="ARBA00022741"/>
    </source>
</evidence>
<evidence type="ECO:0000313" key="4">
    <source>
        <dbReference type="EMBL" id="SMX98738.1"/>
    </source>
</evidence>
<dbReference type="SUPFAM" id="SSF52540">
    <property type="entry name" value="P-loop containing nucleoside triphosphate hydrolases"/>
    <property type="match status" value="1"/>
</dbReference>
<dbReference type="EC" id="3.6.3.34" evidence="4"/>
<feature type="domain" description="ABC transporter" evidence="3">
    <location>
        <begin position="55"/>
        <end position="294"/>
    </location>
</feature>
<evidence type="ECO:0000256" key="2">
    <source>
        <dbReference type="ARBA" id="ARBA00022840"/>
    </source>
</evidence>